<protein>
    <submittedName>
        <fullName evidence="2">Cytoplasmic protein</fullName>
    </submittedName>
</protein>
<dbReference type="PANTHER" id="PTHR39966:SF1">
    <property type="entry name" value="HEMERYTHRIN-LIKE DOMAIN-CONTAINING PROTEIN"/>
    <property type="match status" value="1"/>
</dbReference>
<name>A0A0G1AI94_UNCKA</name>
<dbReference type="Gene3D" id="1.20.120.520">
    <property type="entry name" value="nmb1532 protein domain like"/>
    <property type="match status" value="1"/>
</dbReference>
<dbReference type="AlphaFoldDB" id="A0A0G1AI94"/>
<sequence length="182" mass="20994">MKTPTLDLIEEHSGIMLMLSVMKKVTEKLRAGEEVSEEHLNKILEFLTNFADKCHHGKEEDMLFPEMVKNPANQGLVTELLDEHATARVYIKNISAALVNYAPGNSEATTIAENMEKYIVLLTEHVRKENGDLFPIANKELSEETQKQMEERFEKFEQEVIGVGKHEEYHGWLDELKQFYLD</sequence>
<evidence type="ECO:0000259" key="1">
    <source>
        <dbReference type="Pfam" id="PF01814"/>
    </source>
</evidence>
<feature type="domain" description="Hemerythrin-like" evidence="1">
    <location>
        <begin position="8"/>
        <end position="137"/>
    </location>
</feature>
<dbReference type="InterPro" id="IPR012312">
    <property type="entry name" value="Hemerythrin-like"/>
</dbReference>
<proteinExistence type="predicted"/>
<dbReference type="Proteomes" id="UP000034678">
    <property type="component" value="Unassembled WGS sequence"/>
</dbReference>
<dbReference type="EMBL" id="LCDU01000002">
    <property type="protein sequence ID" value="KKS60770.1"/>
    <property type="molecule type" value="Genomic_DNA"/>
</dbReference>
<dbReference type="Pfam" id="PF01814">
    <property type="entry name" value="Hemerythrin"/>
    <property type="match status" value="1"/>
</dbReference>
<comment type="caution">
    <text evidence="2">The sequence shown here is derived from an EMBL/GenBank/DDBJ whole genome shotgun (WGS) entry which is preliminary data.</text>
</comment>
<dbReference type="CDD" id="cd12108">
    <property type="entry name" value="Hr-like"/>
    <property type="match status" value="1"/>
</dbReference>
<dbReference type="GO" id="GO:0005886">
    <property type="term" value="C:plasma membrane"/>
    <property type="evidence" value="ECO:0007669"/>
    <property type="project" value="TreeGrafter"/>
</dbReference>
<reference evidence="2 3" key="1">
    <citation type="journal article" date="2015" name="Nature">
        <title>rRNA introns, odd ribosomes, and small enigmatic genomes across a large radiation of phyla.</title>
        <authorList>
            <person name="Brown C.T."/>
            <person name="Hug L.A."/>
            <person name="Thomas B.C."/>
            <person name="Sharon I."/>
            <person name="Castelle C.J."/>
            <person name="Singh A."/>
            <person name="Wilkins M.J."/>
            <person name="Williams K.H."/>
            <person name="Banfield J.F."/>
        </authorList>
    </citation>
    <scope>NUCLEOTIDE SEQUENCE [LARGE SCALE GENOMIC DNA]</scope>
</reference>
<organism evidence="2 3">
    <name type="scientific">candidate division WWE3 bacterium GW2011_GWF2_42_42</name>
    <dbReference type="NCBI Taxonomy" id="1619142"/>
    <lineage>
        <taxon>Bacteria</taxon>
        <taxon>Katanobacteria</taxon>
    </lineage>
</organism>
<evidence type="ECO:0000313" key="2">
    <source>
        <dbReference type="EMBL" id="KKS60770.1"/>
    </source>
</evidence>
<accession>A0A0G1AI94</accession>
<gene>
    <name evidence="2" type="ORF">UV26_C0002G0096</name>
</gene>
<dbReference type="STRING" id="1619142.UV26_C0002G0096"/>
<dbReference type="PANTHER" id="PTHR39966">
    <property type="entry name" value="BLL2471 PROTEIN-RELATED"/>
    <property type="match status" value="1"/>
</dbReference>
<evidence type="ECO:0000313" key="3">
    <source>
        <dbReference type="Proteomes" id="UP000034678"/>
    </source>
</evidence>